<dbReference type="InterPro" id="IPR036388">
    <property type="entry name" value="WH-like_DNA-bd_sf"/>
</dbReference>
<dbReference type="PANTHER" id="PTHR34849:SF3">
    <property type="entry name" value="SSR2962 PROTEIN"/>
    <property type="match status" value="1"/>
</dbReference>
<dbReference type="SUPFAM" id="SSF46689">
    <property type="entry name" value="Homeodomain-like"/>
    <property type="match status" value="1"/>
</dbReference>
<sequence length="78" mass="8976">MADEQNKLLERITIIEGLMGGKPTIRGNRFTVIDILELLSSGMTNEEILEEHPILERDDIKAALLFSARQLRDDYIYE</sequence>
<organism evidence="1 2">
    <name type="scientific">Pedobacter yonginense</name>
    <dbReference type="NCBI Taxonomy" id="651869"/>
    <lineage>
        <taxon>Bacteria</taxon>
        <taxon>Pseudomonadati</taxon>
        <taxon>Bacteroidota</taxon>
        <taxon>Sphingobacteriia</taxon>
        <taxon>Sphingobacteriales</taxon>
        <taxon>Sphingobacteriaceae</taxon>
        <taxon>Pedobacter</taxon>
    </lineage>
</organism>
<dbReference type="InterPro" id="IPR009057">
    <property type="entry name" value="Homeodomain-like_sf"/>
</dbReference>
<gene>
    <name evidence="1" type="ORF">DHW03_05910</name>
</gene>
<evidence type="ECO:0000313" key="2">
    <source>
        <dbReference type="Proteomes" id="UP000245379"/>
    </source>
</evidence>
<reference evidence="1 2" key="1">
    <citation type="submission" date="2018-05" db="EMBL/GenBank/DDBJ databases">
        <title>Pedobacter paludis sp. nov., isolated from wetland soil.</title>
        <authorList>
            <person name="Zhang Y."/>
            <person name="Wang G."/>
        </authorList>
    </citation>
    <scope>NUCLEOTIDE SEQUENCE [LARGE SCALE GENOMIC DNA]</scope>
    <source>
        <strain evidence="1 2">KCTC22721</strain>
    </source>
</reference>
<dbReference type="Proteomes" id="UP000245379">
    <property type="component" value="Unassembled WGS sequence"/>
</dbReference>
<dbReference type="Gene3D" id="1.10.10.10">
    <property type="entry name" value="Winged helix-like DNA-binding domain superfamily/Winged helix DNA-binding domain"/>
    <property type="match status" value="1"/>
</dbReference>
<dbReference type="PANTHER" id="PTHR34849">
    <property type="entry name" value="SSL5025 PROTEIN"/>
    <property type="match status" value="1"/>
</dbReference>
<dbReference type="OrthoDB" id="1494556at2"/>
<dbReference type="EMBL" id="QGNZ01000001">
    <property type="protein sequence ID" value="PWS29349.1"/>
    <property type="molecule type" value="Genomic_DNA"/>
</dbReference>
<proteinExistence type="predicted"/>
<evidence type="ECO:0008006" key="3">
    <source>
        <dbReference type="Google" id="ProtNLM"/>
    </source>
</evidence>
<dbReference type="InterPro" id="IPR007367">
    <property type="entry name" value="DUF433"/>
</dbReference>
<protein>
    <recommendedName>
        <fullName evidence="3">DUF433 domain-containing protein</fullName>
    </recommendedName>
</protein>
<keyword evidence="2" id="KW-1185">Reference proteome</keyword>
<dbReference type="AlphaFoldDB" id="A0A317EU55"/>
<accession>A0A317EU55</accession>
<name>A0A317EU55_9SPHI</name>
<dbReference type="Pfam" id="PF04255">
    <property type="entry name" value="DUF433"/>
    <property type="match status" value="1"/>
</dbReference>
<evidence type="ECO:0000313" key="1">
    <source>
        <dbReference type="EMBL" id="PWS29349.1"/>
    </source>
</evidence>
<dbReference type="RefSeq" id="WP_109924776.1">
    <property type="nucleotide sequence ID" value="NZ_QGNZ01000001.1"/>
</dbReference>
<comment type="caution">
    <text evidence="1">The sequence shown here is derived from an EMBL/GenBank/DDBJ whole genome shotgun (WGS) entry which is preliminary data.</text>
</comment>